<accession>A0A1I7KNS4</accession>
<keyword evidence="2" id="KW-1185">Reference proteome</keyword>
<gene>
    <name evidence="1" type="ORF">SAMN05216552_101869</name>
</gene>
<dbReference type="STRING" id="1035707.SAMN05216552_101869"/>
<proteinExistence type="predicted"/>
<sequence>MLAGSGELERVTAAFVRKFPQLKAMVPGASPMPWGGIVFLRIAPRVISLLDYRLGFGHTELYDVAEGQLAP</sequence>
<dbReference type="EMBL" id="FPBO01000018">
    <property type="protein sequence ID" value="SFU99075.1"/>
    <property type="molecule type" value="Genomic_DNA"/>
</dbReference>
<organism evidence="1 2">
    <name type="scientific">Pseudoduganella namucuonensis</name>
    <dbReference type="NCBI Taxonomy" id="1035707"/>
    <lineage>
        <taxon>Bacteria</taxon>
        <taxon>Pseudomonadati</taxon>
        <taxon>Pseudomonadota</taxon>
        <taxon>Betaproteobacteria</taxon>
        <taxon>Burkholderiales</taxon>
        <taxon>Oxalobacteraceae</taxon>
        <taxon>Telluria group</taxon>
        <taxon>Pseudoduganella</taxon>
    </lineage>
</organism>
<name>A0A1I7KNS4_9BURK</name>
<dbReference type="Proteomes" id="UP000199391">
    <property type="component" value="Unassembled WGS sequence"/>
</dbReference>
<evidence type="ECO:0000313" key="2">
    <source>
        <dbReference type="Proteomes" id="UP000199391"/>
    </source>
</evidence>
<evidence type="ECO:0000313" key="1">
    <source>
        <dbReference type="EMBL" id="SFU99075.1"/>
    </source>
</evidence>
<dbReference type="AlphaFoldDB" id="A0A1I7KNS4"/>
<reference evidence="2" key="1">
    <citation type="submission" date="2016-10" db="EMBL/GenBank/DDBJ databases">
        <authorList>
            <person name="Varghese N."/>
            <person name="Submissions S."/>
        </authorList>
    </citation>
    <scope>NUCLEOTIDE SEQUENCE [LARGE SCALE GENOMIC DNA]</scope>
    <source>
        <strain evidence="2">CGMCC 1.11014</strain>
    </source>
</reference>
<protein>
    <submittedName>
        <fullName evidence="1">Uncharacterized protein</fullName>
    </submittedName>
</protein>